<name>A0A401WXS6_ACEPA</name>
<comment type="caution">
    <text evidence="1">The sequence shown here is derived from an EMBL/GenBank/DDBJ whole genome shotgun (WGS) entry which is preliminary data.</text>
</comment>
<dbReference type="Proteomes" id="UP000287300">
    <property type="component" value="Unassembled WGS sequence"/>
</dbReference>
<dbReference type="AlphaFoldDB" id="A0A401WXS6"/>
<dbReference type="EMBL" id="BDES01000077">
    <property type="protein sequence ID" value="GCD54148.1"/>
    <property type="molecule type" value="Genomic_DNA"/>
</dbReference>
<evidence type="ECO:0000313" key="1">
    <source>
        <dbReference type="EMBL" id="GCD54148.1"/>
    </source>
</evidence>
<reference evidence="1 2" key="1">
    <citation type="submission" date="2016-06" db="EMBL/GenBank/DDBJ databases">
        <title>Acetobacter pasteurianus NBRC 3188 whole genome sequencing project.</title>
        <authorList>
            <person name="Matsutani M."/>
            <person name="Shiwa Y."/>
            <person name="Okamoto-Kainuma A."/>
            <person name="Ishikawa M."/>
            <person name="Koizumi Y."/>
            <person name="Yoshikawa H."/>
            <person name="Yakushi T."/>
            <person name="Matsushita K."/>
        </authorList>
    </citation>
    <scope>NUCLEOTIDE SEQUENCE [LARGE SCALE GENOMIC DNA]</scope>
    <source>
        <strain evidence="1 2">NBRC 3188</strain>
    </source>
</reference>
<evidence type="ECO:0008006" key="3">
    <source>
        <dbReference type="Google" id="ProtNLM"/>
    </source>
</evidence>
<sequence>MEVIQGNMIDKRRRMFGDALPDFSIGNANSSLHGEGKGEAIVDDQEGLTLTEEPVPVVDHSIRLAPEELESIKSSAFEAGRKAGIEDTTNNLRAEMAQSIHTVISALASENDRRNASLLDSSKVFLTVLSAVIRDLVDPQSVELCKALQKDLTTDIRDLAKEIQGKIIVECSPVDSFVLKDKLADIPDLEVVEQKGLSTGQLTVKTDANSILLDRAIWLESVRKKILGVLNNLKLPLSS</sequence>
<evidence type="ECO:0000313" key="2">
    <source>
        <dbReference type="Proteomes" id="UP000287300"/>
    </source>
</evidence>
<dbReference type="RefSeq" id="WP_124296456.1">
    <property type="nucleotide sequence ID" value="NZ_BDES01000077.1"/>
</dbReference>
<accession>A0A401WXS6</accession>
<organism evidence="1 2">
    <name type="scientific">Acetobacter pasteurianus NBRC 3188</name>
    <dbReference type="NCBI Taxonomy" id="1226663"/>
    <lineage>
        <taxon>Bacteria</taxon>
        <taxon>Pseudomonadati</taxon>
        <taxon>Pseudomonadota</taxon>
        <taxon>Alphaproteobacteria</taxon>
        <taxon>Acetobacterales</taxon>
        <taxon>Acetobacteraceae</taxon>
        <taxon>Acetobacter</taxon>
    </lineage>
</organism>
<protein>
    <recommendedName>
        <fullName evidence="3">Flagellar assembly protein FliH/Type III secretion system HrpE domain-containing protein</fullName>
    </recommendedName>
</protein>
<gene>
    <name evidence="1" type="ORF">NBRC3188_2845</name>
</gene>
<proteinExistence type="predicted"/>